<evidence type="ECO:0000313" key="12">
    <source>
        <dbReference type="EMBL" id="KAJ4444702.1"/>
    </source>
</evidence>
<keyword evidence="7 10" id="KW-1133">Transmembrane helix</keyword>
<evidence type="ECO:0000256" key="1">
    <source>
        <dbReference type="ARBA" id="ARBA00004479"/>
    </source>
</evidence>
<dbReference type="Gene3D" id="3.40.630.10">
    <property type="entry name" value="Zn peptidases"/>
    <property type="match status" value="1"/>
</dbReference>
<gene>
    <name evidence="12" type="ORF">ANN_06499</name>
</gene>
<name>A0ABQ8TDQ3_PERAM</name>
<dbReference type="Proteomes" id="UP001148838">
    <property type="component" value="Unassembled WGS sequence"/>
</dbReference>
<feature type="transmembrane region" description="Helical" evidence="10">
    <location>
        <begin position="614"/>
        <end position="633"/>
    </location>
</feature>
<accession>A0ABQ8TDQ3</accession>
<keyword evidence="8 10" id="KW-0472">Membrane</keyword>
<dbReference type="Pfam" id="PF05450">
    <property type="entry name" value="Nicastrin"/>
    <property type="match status" value="1"/>
</dbReference>
<comment type="caution">
    <text evidence="12">The sequence shown here is derived from an EMBL/GenBank/DDBJ whole genome shotgun (WGS) entry which is preliminary data.</text>
</comment>
<dbReference type="EMBL" id="JAJSOF020000011">
    <property type="protein sequence ID" value="KAJ4444702.1"/>
    <property type="molecule type" value="Genomic_DNA"/>
</dbReference>
<dbReference type="InterPro" id="IPR008710">
    <property type="entry name" value="Nicastrin"/>
</dbReference>
<evidence type="ECO:0000256" key="10">
    <source>
        <dbReference type="SAM" id="Phobius"/>
    </source>
</evidence>
<keyword evidence="4 10" id="KW-0812">Transmembrane</keyword>
<feature type="non-terminal residue" evidence="12">
    <location>
        <position position="1"/>
    </location>
</feature>
<keyword evidence="6" id="KW-0914">Notch signaling pathway</keyword>
<evidence type="ECO:0000256" key="7">
    <source>
        <dbReference type="ARBA" id="ARBA00022989"/>
    </source>
</evidence>
<dbReference type="Pfam" id="PF18266">
    <property type="entry name" value="Ncstrn_small"/>
    <property type="match status" value="1"/>
</dbReference>
<dbReference type="SUPFAM" id="SSF53187">
    <property type="entry name" value="Zn-dependent exopeptidases"/>
    <property type="match status" value="1"/>
</dbReference>
<evidence type="ECO:0000256" key="6">
    <source>
        <dbReference type="ARBA" id="ARBA00022976"/>
    </source>
</evidence>
<evidence type="ECO:0000259" key="11">
    <source>
        <dbReference type="Pfam" id="PF18266"/>
    </source>
</evidence>
<keyword evidence="9" id="KW-0325">Glycoprotein</keyword>
<protein>
    <recommendedName>
        <fullName evidence="3">Nicastrin</fullName>
    </recommendedName>
</protein>
<evidence type="ECO:0000256" key="9">
    <source>
        <dbReference type="ARBA" id="ARBA00023180"/>
    </source>
</evidence>
<evidence type="ECO:0000256" key="3">
    <source>
        <dbReference type="ARBA" id="ARBA00015303"/>
    </source>
</evidence>
<comment type="similarity">
    <text evidence="2">Belongs to the nicastrin family.</text>
</comment>
<reference evidence="12 13" key="1">
    <citation type="journal article" date="2022" name="Allergy">
        <title>Genome assembly and annotation of Periplaneta americana reveal a comprehensive cockroach allergen profile.</title>
        <authorList>
            <person name="Wang L."/>
            <person name="Xiong Q."/>
            <person name="Saelim N."/>
            <person name="Wang L."/>
            <person name="Nong W."/>
            <person name="Wan A.T."/>
            <person name="Shi M."/>
            <person name="Liu X."/>
            <person name="Cao Q."/>
            <person name="Hui J.H.L."/>
            <person name="Sookrung N."/>
            <person name="Leung T.F."/>
            <person name="Tungtrongchitr A."/>
            <person name="Tsui S.K.W."/>
        </authorList>
    </citation>
    <scope>NUCLEOTIDE SEQUENCE [LARGE SCALE GENOMIC DNA]</scope>
    <source>
        <strain evidence="12">PWHHKU_190912</strain>
    </source>
</reference>
<dbReference type="InterPro" id="IPR041084">
    <property type="entry name" value="Ncstrn_small"/>
</dbReference>
<keyword evidence="5" id="KW-0732">Signal</keyword>
<sequence>HRSGNVGVIHFIENQTDLEWLLNNATADPYMAVIQPNMFTKNVMSDLKNSGKVNGIVLVNNHSAERPNSFSHEDTCPNRYSGLSLVGEQTCNSAEPWNPHGTGLMQIDWGFPIFHVGDEGNISLLHECYLKHNAHNRGQQADRSLCALEMNSFMLAAVDSETCMRRSSPTTIINRIRFCDPLGDRNIWSTLYPRYKEEKKNNTVYIVAARMDGTSMFDGLVPGAMSPVTGIVTLLMTARVLSSIAKNLTDIDSQQDKNVLFLLLSGESYDYIGSSRLVWDMQHGEFPLKWDSSVKQPPPLQLNNIAMFIELGQISTLGRTADQNITTLYCHQHNPSSNDVVNRQMVDNFIDTMNKNGEDLGLQFNRTRTNSLPPSSLQTFLAARRDLPGVVLTDHSSQYLNKYYHSIMDDSLELKYNYMNGSDPSVDSIQVLIAKLSQTLAQTLYVLMNDIKPEEVPVQDLADPKMVDKLLHCYLDTKDCPVFRAAANKQNIVDTKPASMYVGVNVWASDVISLTGHTLALLVNQTVNRTKDNCHNDPDDRVYQYFWMNNTFEVSNSSGGCIKTTMNYSLAISPAFVIPDYNWASGSYPTWTESVWREFSVRMFLKPSRSHENLTLSLGIVALLLSFLIVYFANSRSQILFGNPEPGSSLPPSHREGPYPEQV</sequence>
<evidence type="ECO:0000256" key="8">
    <source>
        <dbReference type="ARBA" id="ARBA00023136"/>
    </source>
</evidence>
<proteinExistence type="inferred from homology"/>
<evidence type="ECO:0000313" key="13">
    <source>
        <dbReference type="Proteomes" id="UP001148838"/>
    </source>
</evidence>
<dbReference type="PANTHER" id="PTHR21092:SF0">
    <property type="entry name" value="NICASTRIN"/>
    <property type="match status" value="1"/>
</dbReference>
<evidence type="ECO:0000256" key="4">
    <source>
        <dbReference type="ARBA" id="ARBA00022692"/>
    </source>
</evidence>
<feature type="domain" description="Nicastrin small lobe" evidence="11">
    <location>
        <begin position="2"/>
        <end position="156"/>
    </location>
</feature>
<keyword evidence="13" id="KW-1185">Reference proteome</keyword>
<evidence type="ECO:0000256" key="5">
    <source>
        <dbReference type="ARBA" id="ARBA00022729"/>
    </source>
</evidence>
<dbReference type="PANTHER" id="PTHR21092">
    <property type="entry name" value="NICASTRIN"/>
    <property type="match status" value="1"/>
</dbReference>
<comment type="subcellular location">
    <subcellularLocation>
        <location evidence="1">Membrane</location>
        <topology evidence="1">Single-pass type I membrane protein</topology>
    </subcellularLocation>
</comment>
<evidence type="ECO:0000256" key="2">
    <source>
        <dbReference type="ARBA" id="ARBA00007717"/>
    </source>
</evidence>
<organism evidence="12 13">
    <name type="scientific">Periplaneta americana</name>
    <name type="common">American cockroach</name>
    <name type="synonym">Blatta americana</name>
    <dbReference type="NCBI Taxonomy" id="6978"/>
    <lineage>
        <taxon>Eukaryota</taxon>
        <taxon>Metazoa</taxon>
        <taxon>Ecdysozoa</taxon>
        <taxon>Arthropoda</taxon>
        <taxon>Hexapoda</taxon>
        <taxon>Insecta</taxon>
        <taxon>Pterygota</taxon>
        <taxon>Neoptera</taxon>
        <taxon>Polyneoptera</taxon>
        <taxon>Dictyoptera</taxon>
        <taxon>Blattodea</taxon>
        <taxon>Blattoidea</taxon>
        <taxon>Blattidae</taxon>
        <taxon>Blattinae</taxon>
        <taxon>Periplaneta</taxon>
    </lineage>
</organism>